<organism evidence="3 4">
    <name type="scientific">Retroperitoneal fibromatosis-associated herpesvirus</name>
    <dbReference type="NCBI Taxonomy" id="111469"/>
    <lineage>
        <taxon>Viruses</taxon>
        <taxon>Duplodnaviria</taxon>
        <taxon>Heunggongvirae</taxon>
        <taxon>Peploviricota</taxon>
        <taxon>Herviviricetes</taxon>
        <taxon>Herpesvirales</taxon>
        <taxon>Orthoherpesviridae</taxon>
        <taxon>Gammaherpesvirinae</taxon>
        <taxon>Rhadinovirus</taxon>
        <taxon>Rhadinovirus macacinegamma8</taxon>
        <taxon>Macacine gammaherpesvirus 8</taxon>
    </lineage>
</organism>
<reference evidence="3 4" key="1">
    <citation type="journal article" date="2013" name="J. Virol.">
        <title>Next-Generation Sequence Analysis of the Genome of RFHVMn, the Macaque Homolog of Kaposi's Sarcoma (KS)-Associated Herpesvirus, from a KS-Like Tumor of a Pig-Tailed Macaque.</title>
        <authorList>
            <person name="Bruce A.G."/>
            <person name="Ryan J.T."/>
            <person name="Thomas M.J."/>
            <person name="Peng X."/>
            <person name="Grundhoff A."/>
            <person name="Tsai C.C."/>
            <person name="Rose T.M."/>
        </authorList>
    </citation>
    <scope>NUCLEOTIDE SEQUENCE [LARGE SCALE GENOMIC DNA]</scope>
    <source>
        <strain evidence="3">RFHVMnM78114</strain>
    </source>
</reference>
<evidence type="ECO:0000313" key="3">
    <source>
        <dbReference type="EMBL" id="AGY30742.1"/>
    </source>
</evidence>
<dbReference type="EMBL" id="KF703446">
    <property type="protein sequence ID" value="AGY30742.1"/>
    <property type="molecule type" value="Genomic_DNA"/>
</dbReference>
<evidence type="ECO:0000256" key="1">
    <source>
        <dbReference type="SAM" id="MobiDB-lite"/>
    </source>
</evidence>
<feature type="compositionally biased region" description="Basic residues" evidence="1">
    <location>
        <begin position="145"/>
        <end position="154"/>
    </location>
</feature>
<dbReference type="PROSITE" id="PS51507">
    <property type="entry name" value="IRF_2"/>
    <property type="match status" value="1"/>
</dbReference>
<dbReference type="InterPro" id="IPR008984">
    <property type="entry name" value="SMAD_FHA_dom_sf"/>
</dbReference>
<feature type="compositionally biased region" description="Low complexity" evidence="1">
    <location>
        <begin position="185"/>
        <end position="195"/>
    </location>
</feature>
<accession>U5NM33</accession>
<sequence>MAGRRSLNWVTRFIVDALDSGKYDRVFWLNKEEGTFVAPCTGQPQLPESCLQFFNDFRELCISQDLSAYVDDNAVISFSRVCTTVRRIRRARTNKTIFIDGVFCRAWQLLGTLVRNCWWCRYTRAHAHSAASLLEILFQHEHSGRRKRRRGKRRSSAEAAGAGGEAGGEAVVEVGATRGDDKSSDSSGDEGPSSGRQHPVCDEQQLQLEIYDPDEGTSTGTGGQIVGIAAYSGAAAGGTDTGAPAGAAVSCPPECDTSESQSGDVTQEPCVAISTLDTAYIMQEVGRDVWWLMHSSGDDPFDFLESVPLADTETSAPVADAETSAPVADTTPPSEMQEGYVPQATERTSPGASDSSPDDETEPPTSRSRKGRSSEGQRSQKRASDPRGSPFIDPTKPMRTELVPRRRQRHRVLRATYYRVEKTPRMIFQPVVLQAYYYGELVVSTVISRDCVVVCSQGGPEVDVSHACLHTRGGLRFMLPVPSENCRGSLMHLLAVLRGFAAGIVVVPTTTAIYIKNLCGSPLHYYGNYPWYKNKLVRGFIPKAVIQMWDMDVYLEGDDIRDVKVYVGDKPEDPAQFDLVPLTIRLCLTSVDPCDTGMPGP</sequence>
<dbReference type="InterPro" id="IPR001346">
    <property type="entry name" value="Interferon_reg_fact_DNA-bd_dom"/>
</dbReference>
<proteinExistence type="predicted"/>
<dbReference type="RefSeq" id="YP_010084423.1">
    <property type="nucleotide sequence ID" value="NC_055135.1"/>
</dbReference>
<dbReference type="Proteomes" id="UP000134372">
    <property type="component" value="Segment"/>
</dbReference>
<evidence type="ECO:0000313" key="4">
    <source>
        <dbReference type="Proteomes" id="UP000134372"/>
    </source>
</evidence>
<feature type="compositionally biased region" description="Polar residues" evidence="1">
    <location>
        <begin position="345"/>
        <end position="355"/>
    </location>
</feature>
<feature type="domain" description="IRF tryptophan pentad repeat" evidence="2">
    <location>
        <begin position="7"/>
        <end position="111"/>
    </location>
</feature>
<feature type="region of interest" description="Disordered" evidence="1">
    <location>
        <begin position="145"/>
        <end position="200"/>
    </location>
</feature>
<keyword evidence="4" id="KW-1185">Reference proteome</keyword>
<feature type="region of interest" description="Disordered" evidence="1">
    <location>
        <begin position="313"/>
        <end position="406"/>
    </location>
</feature>
<dbReference type="KEGG" id="vg:65099409"/>
<dbReference type="InterPro" id="IPR036388">
    <property type="entry name" value="WH-like_DNA-bd_sf"/>
</dbReference>
<name>U5NM33_9GAMA</name>
<dbReference type="GO" id="GO:0000976">
    <property type="term" value="F:transcription cis-regulatory region binding"/>
    <property type="evidence" value="ECO:0007669"/>
    <property type="project" value="InterPro"/>
</dbReference>
<dbReference type="Gene3D" id="1.10.10.10">
    <property type="entry name" value="Winged helix-like DNA-binding domain superfamily/Winged helix DNA-binding domain"/>
    <property type="match status" value="1"/>
</dbReference>
<dbReference type="GeneID" id="65099409"/>
<evidence type="ECO:0000259" key="2">
    <source>
        <dbReference type="PROSITE" id="PS51507"/>
    </source>
</evidence>
<protein>
    <submittedName>
        <fullName evidence="3">RF10.5</fullName>
    </submittedName>
</protein>
<dbReference type="SUPFAM" id="SSF49879">
    <property type="entry name" value="SMAD/FHA domain"/>
    <property type="match status" value="1"/>
</dbReference>